<comment type="catalytic activity">
    <reaction evidence="8 9">
        <text>6-carboxyhexanoyl-[ACP] + L-alanine + H(+) = (8S)-8-amino-7-oxononanoate + holo-[ACP] + CO2</text>
        <dbReference type="Rhea" id="RHEA:42288"/>
        <dbReference type="Rhea" id="RHEA-COMP:9685"/>
        <dbReference type="Rhea" id="RHEA-COMP:9955"/>
        <dbReference type="ChEBI" id="CHEBI:15378"/>
        <dbReference type="ChEBI" id="CHEBI:16526"/>
        <dbReference type="ChEBI" id="CHEBI:57972"/>
        <dbReference type="ChEBI" id="CHEBI:64479"/>
        <dbReference type="ChEBI" id="CHEBI:78846"/>
        <dbReference type="ChEBI" id="CHEBI:149468"/>
        <dbReference type="EC" id="2.3.1.47"/>
    </reaction>
</comment>
<feature type="domain" description="Aminotransferase class I/classII large" evidence="10">
    <location>
        <begin position="39"/>
        <end position="379"/>
    </location>
</feature>
<reference evidence="12" key="1">
    <citation type="submission" date="2023-07" db="EMBL/GenBank/DDBJ databases">
        <title>Study on multiphase classification of strain Alteromonas salexigens isolated from the Yellow Sea.</title>
        <authorList>
            <person name="Sun L."/>
        </authorList>
    </citation>
    <scope>NUCLEOTIDE SEQUENCE [LARGE SCALE GENOMIC DNA]</scope>
    <source>
        <strain evidence="12">ASW11-19</strain>
    </source>
</reference>
<dbReference type="PROSITE" id="PS00599">
    <property type="entry name" value="AA_TRANSFER_CLASS_2"/>
    <property type="match status" value="1"/>
</dbReference>
<dbReference type="GO" id="GO:0008710">
    <property type="term" value="F:8-amino-7-oxononanoate synthase activity"/>
    <property type="evidence" value="ECO:0007669"/>
    <property type="project" value="UniProtKB-EC"/>
</dbReference>
<evidence type="ECO:0000256" key="8">
    <source>
        <dbReference type="ARBA" id="ARBA00047715"/>
    </source>
</evidence>
<dbReference type="SUPFAM" id="SSF53383">
    <property type="entry name" value="PLP-dependent transferases"/>
    <property type="match status" value="1"/>
</dbReference>
<evidence type="ECO:0000256" key="1">
    <source>
        <dbReference type="ARBA" id="ARBA00001933"/>
    </source>
</evidence>
<dbReference type="CDD" id="cd06454">
    <property type="entry name" value="KBL_like"/>
    <property type="match status" value="1"/>
</dbReference>
<dbReference type="InterPro" id="IPR004723">
    <property type="entry name" value="AONS_Archaea/Proteobacteria"/>
</dbReference>
<evidence type="ECO:0000256" key="9">
    <source>
        <dbReference type="RuleBase" id="RU003693"/>
    </source>
</evidence>
<dbReference type="EC" id="2.3.1.47" evidence="9"/>
<dbReference type="EMBL" id="JAOTJC010000008">
    <property type="protein sequence ID" value="MCU7555253.1"/>
    <property type="molecule type" value="Genomic_DNA"/>
</dbReference>
<accession>A0ABT2VS51</accession>
<comment type="subunit">
    <text evidence="4 9">Homodimer.</text>
</comment>
<name>A0ABT2VS51_9ALTE</name>
<evidence type="ECO:0000256" key="6">
    <source>
        <dbReference type="ARBA" id="ARBA00022756"/>
    </source>
</evidence>
<dbReference type="PANTHER" id="PTHR13693:SF100">
    <property type="entry name" value="8-AMINO-7-OXONONANOATE SYNTHASE"/>
    <property type="match status" value="1"/>
</dbReference>
<dbReference type="InterPro" id="IPR015422">
    <property type="entry name" value="PyrdxlP-dep_Trfase_small"/>
</dbReference>
<comment type="function">
    <text evidence="9">Catalyzes the decarboxylative condensation of pimeloyl-[acyl-carrier protein] and L-alanine to produce 8-amino-7-oxononanoate (AON), [acyl-carrier protein], and carbon dioxide.</text>
</comment>
<dbReference type="Proteomes" id="UP001209257">
    <property type="component" value="Unassembled WGS sequence"/>
</dbReference>
<evidence type="ECO:0000256" key="4">
    <source>
        <dbReference type="ARBA" id="ARBA00011738"/>
    </source>
</evidence>
<dbReference type="Gene3D" id="3.40.640.10">
    <property type="entry name" value="Type I PLP-dependent aspartate aminotransferase-like (Major domain)"/>
    <property type="match status" value="1"/>
</dbReference>
<protein>
    <recommendedName>
        <fullName evidence="9">8-amino-7-ketopelargonate synthase</fullName>
        <ecNumber evidence="9">2.3.1.47</ecNumber>
    </recommendedName>
</protein>
<evidence type="ECO:0000256" key="3">
    <source>
        <dbReference type="ARBA" id="ARBA00010008"/>
    </source>
</evidence>
<keyword evidence="6" id="KW-0093">Biotin biosynthesis</keyword>
<dbReference type="InterPro" id="IPR001917">
    <property type="entry name" value="Aminotrans_II_pyridoxalP_BS"/>
</dbReference>
<evidence type="ECO:0000256" key="7">
    <source>
        <dbReference type="ARBA" id="ARBA00022898"/>
    </source>
</evidence>
<keyword evidence="7 9" id="KW-0663">Pyridoxal phosphate</keyword>
<proteinExistence type="inferred from homology"/>
<dbReference type="InterPro" id="IPR050087">
    <property type="entry name" value="AON_synthase_class-II"/>
</dbReference>
<evidence type="ECO:0000259" key="10">
    <source>
        <dbReference type="Pfam" id="PF00155"/>
    </source>
</evidence>
<dbReference type="RefSeq" id="WP_262994712.1">
    <property type="nucleotide sequence ID" value="NZ_JAOTJC010000008.1"/>
</dbReference>
<dbReference type="NCBIfam" id="TIGR00858">
    <property type="entry name" value="bioF"/>
    <property type="match status" value="1"/>
</dbReference>
<sequence length="388" mass="41744">MAFDWLGRSLRDRAQEGYLRTRHCQHYEKDAVINIDGDHYLNFASNDYLGMRQNQSVLQAWVEGLAQFGGGSGGSPLVTGYSQAHLALEAWLADKLQREAVLLFNSGFAANQAICQALFASGGDIVADKLMHASFIDGALSSDATLTRFSHNDVTHADKRLHAASHADKLLASEGVFSMDGDTAPVAELSQLAARHDAWFMLDDAHGFGVLGENGLGTAEAAGLAHTDVPVLMATFGKAIGTGGAFIAGSQVLIDYLINHARHYIYSTAMPPAQAIATLSSLTCLEDGSARAALHENIRYFRQRAQECGLSLMDSDSAIQPIVIGDPKRAVAMSEAVRRRGIWVTAMRHPTVPKGTDRLRITLSALHQTQDIDVLCDALMLSAGEVSP</sequence>
<dbReference type="PANTHER" id="PTHR13693">
    <property type="entry name" value="CLASS II AMINOTRANSFERASE/8-AMINO-7-OXONONANOATE SYNTHASE"/>
    <property type="match status" value="1"/>
</dbReference>
<dbReference type="InterPro" id="IPR004839">
    <property type="entry name" value="Aminotransferase_I/II_large"/>
</dbReference>
<keyword evidence="12" id="KW-1185">Reference proteome</keyword>
<dbReference type="Pfam" id="PF00155">
    <property type="entry name" value="Aminotran_1_2"/>
    <property type="match status" value="1"/>
</dbReference>
<dbReference type="InterPro" id="IPR015421">
    <property type="entry name" value="PyrdxlP-dep_Trfase_major"/>
</dbReference>
<organism evidence="11 12">
    <name type="scientific">Alteromonas salexigens</name>
    <dbReference type="NCBI Taxonomy" id="2982530"/>
    <lineage>
        <taxon>Bacteria</taxon>
        <taxon>Pseudomonadati</taxon>
        <taxon>Pseudomonadota</taxon>
        <taxon>Gammaproteobacteria</taxon>
        <taxon>Alteromonadales</taxon>
        <taxon>Alteromonadaceae</taxon>
        <taxon>Alteromonas/Salinimonas group</taxon>
        <taxon>Alteromonas</taxon>
    </lineage>
</organism>
<keyword evidence="11" id="KW-0012">Acyltransferase</keyword>
<comment type="cofactor">
    <cofactor evidence="1 9">
        <name>pyridoxal 5'-phosphate</name>
        <dbReference type="ChEBI" id="CHEBI:597326"/>
    </cofactor>
</comment>
<evidence type="ECO:0000256" key="2">
    <source>
        <dbReference type="ARBA" id="ARBA00004746"/>
    </source>
</evidence>
<dbReference type="InterPro" id="IPR015424">
    <property type="entry name" value="PyrdxlP-dep_Trfase"/>
</dbReference>
<keyword evidence="5 9" id="KW-0808">Transferase</keyword>
<evidence type="ECO:0000256" key="5">
    <source>
        <dbReference type="ARBA" id="ARBA00022679"/>
    </source>
</evidence>
<comment type="caution">
    <text evidence="11">The sequence shown here is derived from an EMBL/GenBank/DDBJ whole genome shotgun (WGS) entry which is preliminary data.</text>
</comment>
<comment type="similarity">
    <text evidence="3 9">Belongs to the class-II pyridoxal-phosphate-dependent aminotransferase family. BioF subfamily.</text>
</comment>
<evidence type="ECO:0000313" key="11">
    <source>
        <dbReference type="EMBL" id="MCU7555253.1"/>
    </source>
</evidence>
<gene>
    <name evidence="11" type="primary">bioF</name>
    <name evidence="11" type="ORF">OCL06_11675</name>
</gene>
<evidence type="ECO:0000313" key="12">
    <source>
        <dbReference type="Proteomes" id="UP001209257"/>
    </source>
</evidence>
<dbReference type="Gene3D" id="3.90.1150.10">
    <property type="entry name" value="Aspartate Aminotransferase, domain 1"/>
    <property type="match status" value="1"/>
</dbReference>
<comment type="pathway">
    <text evidence="2 9">Cofactor biosynthesis; biotin biosynthesis.</text>
</comment>